<feature type="region of interest" description="Disordered" evidence="1">
    <location>
        <begin position="1"/>
        <end position="28"/>
    </location>
</feature>
<feature type="domain" description="O-acyltransferase WSD1-like N-terminal" evidence="2">
    <location>
        <begin position="51"/>
        <end position="96"/>
    </location>
</feature>
<dbReference type="GO" id="GO:0004144">
    <property type="term" value="F:diacylglycerol O-acyltransferase activity"/>
    <property type="evidence" value="ECO:0007669"/>
    <property type="project" value="InterPro"/>
</dbReference>
<accession>A0A239AKQ5</accession>
<dbReference type="GO" id="GO:0045017">
    <property type="term" value="P:glycerolipid biosynthetic process"/>
    <property type="evidence" value="ECO:0007669"/>
    <property type="project" value="InterPro"/>
</dbReference>
<protein>
    <submittedName>
        <fullName evidence="3">Wax ester synthase-like Acyl-CoA acyltransferase domain-containing protein</fullName>
    </submittedName>
</protein>
<evidence type="ECO:0000313" key="4">
    <source>
        <dbReference type="Proteomes" id="UP000198348"/>
    </source>
</evidence>
<sequence length="97" mass="11294">MRRLTSRHYSFSARRPTHRPAMSRNWSVNGGRSNPPFNYVLRRGRLAWDVLPDEKVDLEYHLHHVALPAPGGERELGMLVSTLHSRPLDRRKPLWGC</sequence>
<dbReference type="Proteomes" id="UP000198348">
    <property type="component" value="Unassembled WGS sequence"/>
</dbReference>
<keyword evidence="4" id="KW-1185">Reference proteome</keyword>
<dbReference type="EMBL" id="FZNW01000046">
    <property type="protein sequence ID" value="SNR96237.1"/>
    <property type="molecule type" value="Genomic_DNA"/>
</dbReference>
<gene>
    <name evidence="3" type="ORF">SAMN06265360_1469</name>
</gene>
<keyword evidence="3" id="KW-0808">Transferase</keyword>
<dbReference type="OrthoDB" id="4506402at2"/>
<organism evidence="3 4">
    <name type="scientific">Haloechinothrix alba</name>
    <dbReference type="NCBI Taxonomy" id="664784"/>
    <lineage>
        <taxon>Bacteria</taxon>
        <taxon>Bacillati</taxon>
        <taxon>Actinomycetota</taxon>
        <taxon>Actinomycetes</taxon>
        <taxon>Pseudonocardiales</taxon>
        <taxon>Pseudonocardiaceae</taxon>
        <taxon>Haloechinothrix</taxon>
    </lineage>
</organism>
<evidence type="ECO:0000256" key="1">
    <source>
        <dbReference type="SAM" id="MobiDB-lite"/>
    </source>
</evidence>
<evidence type="ECO:0000259" key="2">
    <source>
        <dbReference type="Pfam" id="PF03007"/>
    </source>
</evidence>
<evidence type="ECO:0000313" key="3">
    <source>
        <dbReference type="EMBL" id="SNR96237.1"/>
    </source>
</evidence>
<proteinExistence type="predicted"/>
<dbReference type="AlphaFoldDB" id="A0A239AKQ5"/>
<name>A0A239AKQ5_9PSEU</name>
<dbReference type="Pfam" id="PF03007">
    <property type="entry name" value="WS_DGAT_cat"/>
    <property type="match status" value="1"/>
</dbReference>
<keyword evidence="3" id="KW-0012">Acyltransferase</keyword>
<reference evidence="3 4" key="1">
    <citation type="submission" date="2017-06" db="EMBL/GenBank/DDBJ databases">
        <authorList>
            <person name="Kim H.J."/>
            <person name="Triplett B.A."/>
        </authorList>
    </citation>
    <scope>NUCLEOTIDE SEQUENCE [LARGE SCALE GENOMIC DNA]</scope>
    <source>
        <strain evidence="3 4">DSM 45207</strain>
    </source>
</reference>
<dbReference type="InterPro" id="IPR004255">
    <property type="entry name" value="O-acyltransferase_WSD1_N"/>
</dbReference>